<evidence type="ECO:0000256" key="1">
    <source>
        <dbReference type="SAM" id="MobiDB-lite"/>
    </source>
</evidence>
<reference evidence="2 3" key="1">
    <citation type="journal article" date="2018" name="Evol. Lett.">
        <title>Horizontal gene cluster transfer increased hallucinogenic mushroom diversity.</title>
        <authorList>
            <person name="Reynolds H.T."/>
            <person name="Vijayakumar V."/>
            <person name="Gluck-Thaler E."/>
            <person name="Korotkin H.B."/>
            <person name="Matheny P.B."/>
            <person name="Slot J.C."/>
        </authorList>
    </citation>
    <scope>NUCLEOTIDE SEQUENCE [LARGE SCALE GENOMIC DNA]</scope>
    <source>
        <strain evidence="2 3">2631</strain>
    </source>
</reference>
<feature type="region of interest" description="Disordered" evidence="1">
    <location>
        <begin position="156"/>
        <end position="178"/>
    </location>
</feature>
<sequence length="209" mass="23569">MPAFKYLTSSFGRISILIYHSTKVERNQRLAAEYELSTSAHHKSAISLPSSFKYLSSFTGVLNLGGAYLRSRQIQLLNIPTSWLTNFIGDADKEDAFLELVDAEWIVALNDWSNLFLATTFFLSGCFNLATVRQLRLRDQWAERILLPTPYKSCQQGGFQDEKMQEGTRSSWNSVQEREKSMKDGYEGEGKSFARAAPICSKRASVVGT</sequence>
<proteinExistence type="predicted"/>
<dbReference type="EMBL" id="NHYD01003766">
    <property type="protein sequence ID" value="PPQ73353.1"/>
    <property type="molecule type" value="Genomic_DNA"/>
</dbReference>
<dbReference type="Proteomes" id="UP000283269">
    <property type="component" value="Unassembled WGS sequence"/>
</dbReference>
<dbReference type="OrthoDB" id="2876679at2759"/>
<evidence type="ECO:0000313" key="3">
    <source>
        <dbReference type="Proteomes" id="UP000283269"/>
    </source>
</evidence>
<keyword evidence="3" id="KW-1185">Reference proteome</keyword>
<evidence type="ECO:0000313" key="2">
    <source>
        <dbReference type="EMBL" id="PPQ73353.1"/>
    </source>
</evidence>
<accession>A0A409W4B7</accession>
<gene>
    <name evidence="2" type="ORF">CVT25_004359</name>
</gene>
<dbReference type="AlphaFoldDB" id="A0A409W4B7"/>
<comment type="caution">
    <text evidence="2">The sequence shown here is derived from an EMBL/GenBank/DDBJ whole genome shotgun (WGS) entry which is preliminary data.</text>
</comment>
<name>A0A409W4B7_PSICY</name>
<organism evidence="2 3">
    <name type="scientific">Psilocybe cyanescens</name>
    <dbReference type="NCBI Taxonomy" id="93625"/>
    <lineage>
        <taxon>Eukaryota</taxon>
        <taxon>Fungi</taxon>
        <taxon>Dikarya</taxon>
        <taxon>Basidiomycota</taxon>
        <taxon>Agaricomycotina</taxon>
        <taxon>Agaricomycetes</taxon>
        <taxon>Agaricomycetidae</taxon>
        <taxon>Agaricales</taxon>
        <taxon>Agaricineae</taxon>
        <taxon>Strophariaceae</taxon>
        <taxon>Psilocybe</taxon>
    </lineage>
</organism>
<protein>
    <submittedName>
        <fullName evidence="2">Uncharacterized protein</fullName>
    </submittedName>
</protein>
<dbReference type="InParanoid" id="A0A409W4B7"/>